<protein>
    <recommendedName>
        <fullName evidence="3">Endonuclease/exonuclease/phosphatase domain-containing protein</fullName>
    </recommendedName>
</protein>
<keyword evidence="2" id="KW-1185">Reference proteome</keyword>
<reference evidence="1 2" key="1">
    <citation type="journal article" date="2011" name="PLoS Genet.">
        <title>Genome sequencing and comparative transcriptomics of the model entomopathogenic fungi Metarhizium anisopliae and M. acridum.</title>
        <authorList>
            <person name="Gao Q."/>
            <person name="Jin K."/>
            <person name="Ying S.H."/>
            <person name="Zhang Y."/>
            <person name="Xiao G."/>
            <person name="Shang Y."/>
            <person name="Duan Z."/>
            <person name="Hu X."/>
            <person name="Xie X.Q."/>
            <person name="Zhou G."/>
            <person name="Peng G."/>
            <person name="Luo Z."/>
            <person name="Huang W."/>
            <person name="Wang B."/>
            <person name="Fang W."/>
            <person name="Wang S."/>
            <person name="Zhong Y."/>
            <person name="Ma L.J."/>
            <person name="St Leger R.J."/>
            <person name="Zhao G.P."/>
            <person name="Pei Y."/>
            <person name="Feng M.G."/>
            <person name="Xia Y."/>
            <person name="Wang C."/>
        </authorList>
    </citation>
    <scope>NUCLEOTIDE SEQUENCE [LARGE SCALE GENOMIC DNA]</scope>
    <source>
        <strain evidence="1 2">CQMa 102</strain>
    </source>
</reference>
<evidence type="ECO:0000313" key="2">
    <source>
        <dbReference type="Proteomes" id="UP000002499"/>
    </source>
</evidence>
<accession>E9DWV9</accession>
<dbReference type="RefSeq" id="XP_007808447.1">
    <property type="nucleotide sequence ID" value="XM_007810256.1"/>
</dbReference>
<name>E9DWV9_METAQ</name>
<dbReference type="InParanoid" id="E9DWV9"/>
<dbReference type="OrthoDB" id="9975959at2759"/>
<gene>
    <name evidence="1" type="ORF">MAC_02107</name>
</gene>
<dbReference type="eggNOG" id="ENOG502RVBE">
    <property type="taxonomic scope" value="Eukaryota"/>
</dbReference>
<sequence length="143" mass="15895">MFPSSYYTWDSDSEVWQPMIKSTTSPANHQAQFSAVTTLALYSWNIGFMLPFAEARMSASLAHLEEVTKQLASTTAVATNLQECHPSDLVNISQKQWAQERFHMAATYPHLDEELAGAIIAGDFNAIQPFDATLHSNNDLKDA</sequence>
<evidence type="ECO:0000313" key="1">
    <source>
        <dbReference type="EMBL" id="EFY91822.1"/>
    </source>
</evidence>
<dbReference type="KEGG" id="maw:19246418"/>
<dbReference type="GeneID" id="19246418"/>
<dbReference type="HOGENOM" id="CLU_1806625_0_0_1"/>
<organism evidence="2">
    <name type="scientific">Metarhizium acridum (strain CQMa 102)</name>
    <dbReference type="NCBI Taxonomy" id="655827"/>
    <lineage>
        <taxon>Eukaryota</taxon>
        <taxon>Fungi</taxon>
        <taxon>Dikarya</taxon>
        <taxon>Ascomycota</taxon>
        <taxon>Pezizomycotina</taxon>
        <taxon>Sordariomycetes</taxon>
        <taxon>Hypocreomycetidae</taxon>
        <taxon>Hypocreales</taxon>
        <taxon>Clavicipitaceae</taxon>
        <taxon>Metarhizium</taxon>
    </lineage>
</organism>
<dbReference type="EMBL" id="GL698479">
    <property type="protein sequence ID" value="EFY91822.1"/>
    <property type="molecule type" value="Genomic_DNA"/>
</dbReference>
<evidence type="ECO:0008006" key="3">
    <source>
        <dbReference type="Google" id="ProtNLM"/>
    </source>
</evidence>
<proteinExistence type="predicted"/>
<dbReference type="AlphaFoldDB" id="E9DWV9"/>
<dbReference type="Proteomes" id="UP000002499">
    <property type="component" value="Unassembled WGS sequence"/>
</dbReference>